<organism evidence="1 2">
    <name type="scientific">Iphiclides podalirius</name>
    <name type="common">scarce swallowtail</name>
    <dbReference type="NCBI Taxonomy" id="110791"/>
    <lineage>
        <taxon>Eukaryota</taxon>
        <taxon>Metazoa</taxon>
        <taxon>Ecdysozoa</taxon>
        <taxon>Arthropoda</taxon>
        <taxon>Hexapoda</taxon>
        <taxon>Insecta</taxon>
        <taxon>Pterygota</taxon>
        <taxon>Neoptera</taxon>
        <taxon>Endopterygota</taxon>
        <taxon>Lepidoptera</taxon>
        <taxon>Glossata</taxon>
        <taxon>Ditrysia</taxon>
        <taxon>Papilionoidea</taxon>
        <taxon>Papilionidae</taxon>
        <taxon>Papilioninae</taxon>
        <taxon>Iphiclides</taxon>
    </lineage>
</organism>
<feature type="non-terminal residue" evidence="1">
    <location>
        <position position="137"/>
    </location>
</feature>
<gene>
    <name evidence="1" type="ORF">IPOD504_LOCUS935</name>
</gene>
<protein>
    <submittedName>
        <fullName evidence="1">Uncharacterized protein</fullName>
    </submittedName>
</protein>
<evidence type="ECO:0000313" key="2">
    <source>
        <dbReference type="Proteomes" id="UP000837857"/>
    </source>
</evidence>
<keyword evidence="2" id="KW-1185">Reference proteome</keyword>
<name>A0ABN8HQW5_9NEOP</name>
<dbReference type="EMBL" id="OW152822">
    <property type="protein sequence ID" value="CAH2036920.1"/>
    <property type="molecule type" value="Genomic_DNA"/>
</dbReference>
<proteinExistence type="predicted"/>
<sequence length="137" mass="15803">MRRCLEELRRSARRQVALKGAPPFFSRRKFRMHASPIPGLGYLHFTRVDHARLTRFSSKRIKEWSKKPALVSPCENNVVVFEARDSPDFAGATYQHGAYAYMRVASPSLRQLTLKTMELLPNKFPTRVRPGHLPLIL</sequence>
<reference evidence="1" key="1">
    <citation type="submission" date="2022-03" db="EMBL/GenBank/DDBJ databases">
        <authorList>
            <person name="Martin H S."/>
        </authorList>
    </citation>
    <scope>NUCLEOTIDE SEQUENCE</scope>
</reference>
<evidence type="ECO:0000313" key="1">
    <source>
        <dbReference type="EMBL" id="CAH2036920.1"/>
    </source>
</evidence>
<dbReference type="Proteomes" id="UP000837857">
    <property type="component" value="Chromosome 10"/>
</dbReference>
<accession>A0ABN8HQW5</accession>